<feature type="compositionally biased region" description="Basic and acidic residues" evidence="10">
    <location>
        <begin position="58"/>
        <end position="87"/>
    </location>
</feature>
<sequence>MNKVRVYDLAKELNVNSKELVKVLNSMDIPVKNHMSALTEQQEKYFRNNYNKSQGESPKQEKTPVKTVEKKEQAPQRPEAVKEKATEGAKPLAKPQAKTEQKADKKKLGKKDFRKSKKPPVTPVAIDNSKKEKKSKSAYKKKKGEDETEELVAMIPTAVSVGDFAVKINVPSTEIIKKLIGLGVMASINQEIDFETAEVVASELGVKIELEDVEEEVAEMLNVEEEEDEENLIHRPPVITVMGHVDHGKTSLLDAIRKTSVTAKEAGGITQHIGAYMVKTNDEAITFIDTPGHEAFTAMRHRGASITDIAVLVVAADDGVMPQTVEALNHARAAKVPIIVAINKIDKPGANPDKVKQELTEYNLVAEEWGGDTIFVPVSAMTREGLDTLLEMILLVAEVQELKANPDRLSKGTVIDAKLDKGRGVVATLLVNAGTLRVGDSVVSGTSYGKIRAMLNDKGKKVKTAGPSTPVEILGLNEVPEAGEEFYAVKDDRTARQIADKRRTHLKEQKVKRSAPLSLDELYNHIKQGEVQDINIIIKGDVQGSVEALKQSLEKLTNEEVRVNIIHGGVGAVTESDVMLAAASNGIIIGFNVRPGNNVNALAEREEVDLRLYRVIYDAIADVEQAMKGMLAPEYKEVVLGTAEVRQTFKVPNIGTIAGCYVTNGKIARSNDVRVIRDGIVVFEGKMTSLKRFKDDAKEVAQGYECGIGVEKYNDLKEGDQIEAFTMEEIART</sequence>
<keyword evidence="6 8" id="KW-0342">GTP-binding</keyword>
<dbReference type="CDD" id="cd03692">
    <property type="entry name" value="mtIF2_IVc"/>
    <property type="match status" value="1"/>
</dbReference>
<dbReference type="Pfam" id="PF04760">
    <property type="entry name" value="IF2_N"/>
    <property type="match status" value="2"/>
</dbReference>
<feature type="binding site" evidence="8">
    <location>
        <begin position="243"/>
        <end position="250"/>
    </location>
    <ligand>
        <name>GTP</name>
        <dbReference type="ChEBI" id="CHEBI:37565"/>
    </ligand>
</feature>
<keyword evidence="8" id="KW-0963">Cytoplasm</keyword>
<keyword evidence="4 8" id="KW-0547">Nucleotide-binding</keyword>
<dbReference type="NCBIfam" id="TIGR00231">
    <property type="entry name" value="small_GTP"/>
    <property type="match status" value="1"/>
</dbReference>
<dbReference type="Gene3D" id="3.40.50.10050">
    <property type="entry name" value="Translation initiation factor IF- 2, domain 3"/>
    <property type="match status" value="1"/>
</dbReference>
<accession>A0A1M4S731</accession>
<proteinExistence type="inferred from homology"/>
<feature type="binding site" evidence="8">
    <location>
        <begin position="343"/>
        <end position="346"/>
    </location>
    <ligand>
        <name>GTP</name>
        <dbReference type="ChEBI" id="CHEBI:37565"/>
    </ligand>
</feature>
<evidence type="ECO:0000256" key="1">
    <source>
        <dbReference type="ARBA" id="ARBA00007733"/>
    </source>
</evidence>
<dbReference type="Pfam" id="PF11987">
    <property type="entry name" value="IF-2"/>
    <property type="match status" value="1"/>
</dbReference>
<dbReference type="PANTHER" id="PTHR43381">
    <property type="entry name" value="TRANSLATION INITIATION FACTOR IF-2-RELATED"/>
    <property type="match status" value="1"/>
</dbReference>
<dbReference type="InterPro" id="IPR005225">
    <property type="entry name" value="Small_GTP-bd"/>
</dbReference>
<keyword evidence="3 8" id="KW-0396">Initiation factor</keyword>
<dbReference type="FunFam" id="3.40.50.10050:FF:000001">
    <property type="entry name" value="Translation initiation factor IF-2"/>
    <property type="match status" value="1"/>
</dbReference>
<dbReference type="PROSITE" id="PS01176">
    <property type="entry name" value="IF2"/>
    <property type="match status" value="1"/>
</dbReference>
<dbReference type="Gene3D" id="2.40.30.10">
    <property type="entry name" value="Translation factors"/>
    <property type="match status" value="2"/>
</dbReference>
<keyword evidence="13" id="KW-1185">Reference proteome</keyword>
<evidence type="ECO:0000256" key="5">
    <source>
        <dbReference type="ARBA" id="ARBA00022917"/>
    </source>
</evidence>
<comment type="similarity">
    <text evidence="1 8 9">Belongs to the TRAFAC class translation factor GTPase superfamily. Classic translation factor GTPase family. IF-2 subfamily.</text>
</comment>
<evidence type="ECO:0000256" key="9">
    <source>
        <dbReference type="RuleBase" id="RU000644"/>
    </source>
</evidence>
<gene>
    <name evidence="8" type="primary">infB</name>
    <name evidence="12" type="ORF">SAMN02746064_00112</name>
</gene>
<dbReference type="SUPFAM" id="SSF50447">
    <property type="entry name" value="Translation proteins"/>
    <property type="match status" value="2"/>
</dbReference>
<dbReference type="GO" id="GO:0003743">
    <property type="term" value="F:translation initiation factor activity"/>
    <property type="evidence" value="ECO:0007669"/>
    <property type="project" value="UniProtKB-UniRule"/>
</dbReference>
<reference evidence="12 13" key="1">
    <citation type="submission" date="2016-11" db="EMBL/GenBank/DDBJ databases">
        <authorList>
            <person name="Jaros S."/>
            <person name="Januszkiewicz K."/>
            <person name="Wedrychowicz H."/>
        </authorList>
    </citation>
    <scope>NUCLEOTIDE SEQUENCE [LARGE SCALE GENOMIC DNA]</scope>
    <source>
        <strain evidence="12 13">DSM 14828</strain>
    </source>
</reference>
<dbReference type="InterPro" id="IPR000178">
    <property type="entry name" value="TF_IF2_bacterial-like"/>
</dbReference>
<dbReference type="GO" id="GO:0005525">
    <property type="term" value="F:GTP binding"/>
    <property type="evidence" value="ECO:0007669"/>
    <property type="project" value="UniProtKB-KW"/>
</dbReference>
<dbReference type="FunFam" id="2.40.30.10:FF:000007">
    <property type="entry name" value="Translation initiation factor IF-2"/>
    <property type="match status" value="1"/>
</dbReference>
<dbReference type="FunFam" id="3.40.50.300:FF:000019">
    <property type="entry name" value="Translation initiation factor IF-2"/>
    <property type="match status" value="1"/>
</dbReference>
<dbReference type="AlphaFoldDB" id="A0A1M4S731"/>
<dbReference type="Gene3D" id="3.40.50.300">
    <property type="entry name" value="P-loop containing nucleotide triphosphate hydrolases"/>
    <property type="match status" value="1"/>
</dbReference>
<feature type="compositionally biased region" description="Basic residues" evidence="10">
    <location>
        <begin position="131"/>
        <end position="142"/>
    </location>
</feature>
<dbReference type="SUPFAM" id="SSF52540">
    <property type="entry name" value="P-loop containing nucleoside triphosphate hydrolases"/>
    <property type="match status" value="1"/>
</dbReference>
<dbReference type="RefSeq" id="WP_073269116.1">
    <property type="nucleotide sequence ID" value="NZ_FQTU01000001.1"/>
</dbReference>
<dbReference type="NCBIfam" id="TIGR00487">
    <property type="entry name" value="IF-2"/>
    <property type="match status" value="1"/>
</dbReference>
<organism evidence="12 13">
    <name type="scientific">Alkalibacter saccharofermentans DSM 14828</name>
    <dbReference type="NCBI Taxonomy" id="1120975"/>
    <lineage>
        <taxon>Bacteria</taxon>
        <taxon>Bacillati</taxon>
        <taxon>Bacillota</taxon>
        <taxon>Clostridia</taxon>
        <taxon>Eubacteriales</taxon>
        <taxon>Eubacteriaceae</taxon>
        <taxon>Alkalibacter</taxon>
    </lineage>
</organism>
<dbReference type="PANTHER" id="PTHR43381:SF5">
    <property type="entry name" value="TR-TYPE G DOMAIN-CONTAINING PROTEIN"/>
    <property type="match status" value="1"/>
</dbReference>
<dbReference type="InterPro" id="IPR015760">
    <property type="entry name" value="TIF_IF2"/>
</dbReference>
<dbReference type="GO" id="GO:0003924">
    <property type="term" value="F:GTPase activity"/>
    <property type="evidence" value="ECO:0007669"/>
    <property type="project" value="UniProtKB-UniRule"/>
</dbReference>
<evidence type="ECO:0000313" key="13">
    <source>
        <dbReference type="Proteomes" id="UP000184251"/>
    </source>
</evidence>
<evidence type="ECO:0000256" key="3">
    <source>
        <dbReference type="ARBA" id="ARBA00022540"/>
    </source>
</evidence>
<evidence type="ECO:0000256" key="6">
    <source>
        <dbReference type="ARBA" id="ARBA00023134"/>
    </source>
</evidence>
<feature type="compositionally biased region" description="Basic residues" evidence="10">
    <location>
        <begin position="104"/>
        <end position="118"/>
    </location>
</feature>
<dbReference type="InterPro" id="IPR000795">
    <property type="entry name" value="T_Tr_GTP-bd_dom"/>
</dbReference>
<dbReference type="SUPFAM" id="SSF52156">
    <property type="entry name" value="Initiation factor IF2/eIF5b, domain 3"/>
    <property type="match status" value="1"/>
</dbReference>
<dbReference type="PROSITE" id="PS51722">
    <property type="entry name" value="G_TR_2"/>
    <property type="match status" value="1"/>
</dbReference>
<dbReference type="HAMAP" id="MF_00100_B">
    <property type="entry name" value="IF_2_B"/>
    <property type="match status" value="1"/>
</dbReference>
<dbReference type="EMBL" id="FQTU01000001">
    <property type="protein sequence ID" value="SHE27837.1"/>
    <property type="molecule type" value="Genomic_DNA"/>
</dbReference>
<evidence type="ECO:0000256" key="7">
    <source>
        <dbReference type="ARBA" id="ARBA00025162"/>
    </source>
</evidence>
<feature type="region of interest" description="G-domain" evidence="8">
    <location>
        <begin position="237"/>
        <end position="385"/>
    </location>
</feature>
<dbReference type="InterPro" id="IPR053905">
    <property type="entry name" value="EF-G-like_DII"/>
</dbReference>
<evidence type="ECO:0000256" key="2">
    <source>
        <dbReference type="ARBA" id="ARBA00020675"/>
    </source>
</evidence>
<dbReference type="STRING" id="1120975.SAMN02746064_00112"/>
<evidence type="ECO:0000256" key="10">
    <source>
        <dbReference type="SAM" id="MobiDB-lite"/>
    </source>
</evidence>
<dbReference type="Pfam" id="PF00009">
    <property type="entry name" value="GTP_EFTU"/>
    <property type="match status" value="1"/>
</dbReference>
<dbReference type="InterPro" id="IPR023115">
    <property type="entry name" value="TIF_IF2_dom3"/>
</dbReference>
<dbReference type="Pfam" id="PF22042">
    <property type="entry name" value="EF-G_D2"/>
    <property type="match status" value="1"/>
</dbReference>
<protein>
    <recommendedName>
        <fullName evidence="2 8">Translation initiation factor IF-2</fullName>
    </recommendedName>
</protein>
<evidence type="ECO:0000256" key="8">
    <source>
        <dbReference type="HAMAP-Rule" id="MF_00100"/>
    </source>
</evidence>
<feature type="region of interest" description="Disordered" evidence="10">
    <location>
        <begin position="50"/>
        <end position="148"/>
    </location>
</feature>
<dbReference type="FunFam" id="2.40.30.10:FF:000008">
    <property type="entry name" value="Translation initiation factor IF-2"/>
    <property type="match status" value="1"/>
</dbReference>
<dbReference type="Gene3D" id="1.10.10.2480">
    <property type="match status" value="1"/>
</dbReference>
<dbReference type="CDD" id="cd03702">
    <property type="entry name" value="IF2_mtIF2_II"/>
    <property type="match status" value="1"/>
</dbReference>
<evidence type="ECO:0000256" key="4">
    <source>
        <dbReference type="ARBA" id="ARBA00022741"/>
    </source>
</evidence>
<feature type="domain" description="Tr-type G" evidence="11">
    <location>
        <begin position="234"/>
        <end position="403"/>
    </location>
</feature>
<keyword evidence="5 8" id="KW-0648">Protein biosynthesis</keyword>
<dbReference type="InterPro" id="IPR036925">
    <property type="entry name" value="TIF_IF2_dom3_sf"/>
</dbReference>
<dbReference type="InterPro" id="IPR006847">
    <property type="entry name" value="IF2_N"/>
</dbReference>
<comment type="subcellular location">
    <subcellularLocation>
        <location evidence="8">Cytoplasm</location>
    </subcellularLocation>
</comment>
<dbReference type="InterPro" id="IPR044145">
    <property type="entry name" value="IF2_II"/>
</dbReference>
<dbReference type="OrthoDB" id="9811804at2"/>
<dbReference type="InterPro" id="IPR009000">
    <property type="entry name" value="Transl_B-barrel_sf"/>
</dbReference>
<dbReference type="CDD" id="cd01887">
    <property type="entry name" value="IF2_eIF5B"/>
    <property type="match status" value="1"/>
</dbReference>
<dbReference type="InterPro" id="IPR027417">
    <property type="entry name" value="P-loop_NTPase"/>
</dbReference>
<evidence type="ECO:0000259" key="11">
    <source>
        <dbReference type="PROSITE" id="PS51722"/>
    </source>
</evidence>
<name>A0A1M4S731_9FIRM</name>
<feature type="binding site" evidence="8">
    <location>
        <begin position="289"/>
        <end position="293"/>
    </location>
    <ligand>
        <name>GTP</name>
        <dbReference type="ChEBI" id="CHEBI:37565"/>
    </ligand>
</feature>
<dbReference type="GO" id="GO:0005829">
    <property type="term" value="C:cytosol"/>
    <property type="evidence" value="ECO:0007669"/>
    <property type="project" value="TreeGrafter"/>
</dbReference>
<dbReference type="Proteomes" id="UP000184251">
    <property type="component" value="Unassembled WGS sequence"/>
</dbReference>
<evidence type="ECO:0000313" key="12">
    <source>
        <dbReference type="EMBL" id="SHE27837.1"/>
    </source>
</evidence>
<comment type="function">
    <text evidence="7 8 9">One of the essential components for the initiation of protein synthesis. Protects formylmethionyl-tRNA from spontaneous hydrolysis and promotes its binding to the 30S ribosomal subunits. Also involved in the hydrolysis of GTP during the formation of the 70S ribosomal complex.</text>
</comment>